<feature type="domain" description="HPt" evidence="9">
    <location>
        <begin position="14"/>
        <end position="114"/>
    </location>
</feature>
<dbReference type="Pfam" id="PF00072">
    <property type="entry name" value="Response_reg"/>
    <property type="match status" value="1"/>
</dbReference>
<keyword evidence="3" id="KW-0902">Two-component regulatory system</keyword>
<dbReference type="EMBL" id="NSKD01000003">
    <property type="protein sequence ID" value="PAU80555.1"/>
    <property type="molecule type" value="Genomic_DNA"/>
</dbReference>
<dbReference type="InterPro" id="IPR043128">
    <property type="entry name" value="Rev_trsase/Diguanyl_cyclase"/>
</dbReference>
<dbReference type="FunFam" id="3.30.70.270:FF:000001">
    <property type="entry name" value="Diguanylate cyclase domain protein"/>
    <property type="match status" value="1"/>
</dbReference>
<dbReference type="Gene3D" id="3.40.50.2300">
    <property type="match status" value="2"/>
</dbReference>
<dbReference type="PROSITE" id="PS50887">
    <property type="entry name" value="GGDEF"/>
    <property type="match status" value="1"/>
</dbReference>
<dbReference type="PROSITE" id="PS50894">
    <property type="entry name" value="HPT"/>
    <property type="match status" value="1"/>
</dbReference>
<dbReference type="InterPro" id="IPR050469">
    <property type="entry name" value="Diguanylate_Cyclase"/>
</dbReference>
<evidence type="ECO:0000259" key="7">
    <source>
        <dbReference type="PROSITE" id="PS50110"/>
    </source>
</evidence>
<dbReference type="GO" id="GO:0000160">
    <property type="term" value="P:phosphorelay signal transduction system"/>
    <property type="evidence" value="ECO:0007669"/>
    <property type="project" value="UniProtKB-KW"/>
</dbReference>
<evidence type="ECO:0000256" key="5">
    <source>
        <dbReference type="PROSITE-ProRule" id="PRU00110"/>
    </source>
</evidence>
<dbReference type="GO" id="GO:1902201">
    <property type="term" value="P:negative regulation of bacterial-type flagellum-dependent cell motility"/>
    <property type="evidence" value="ECO:0007669"/>
    <property type="project" value="TreeGrafter"/>
</dbReference>
<organism evidence="10 11">
    <name type="scientific">Halovibrio salipaludis</name>
    <dbReference type="NCBI Taxonomy" id="2032626"/>
    <lineage>
        <taxon>Bacteria</taxon>
        <taxon>Pseudomonadati</taxon>
        <taxon>Pseudomonadota</taxon>
        <taxon>Gammaproteobacteria</taxon>
        <taxon>Oceanospirillales</taxon>
        <taxon>Halomonadaceae</taxon>
        <taxon>Halovibrio</taxon>
    </lineage>
</organism>
<dbReference type="SUPFAM" id="SSF47226">
    <property type="entry name" value="Histidine-containing phosphotransfer domain, HPT domain"/>
    <property type="match status" value="1"/>
</dbReference>
<dbReference type="Pfam" id="PF00990">
    <property type="entry name" value="GGDEF"/>
    <property type="match status" value="1"/>
</dbReference>
<dbReference type="AlphaFoldDB" id="A0A2A2F7I5"/>
<gene>
    <name evidence="10" type="ORF">CK501_08970</name>
</gene>
<dbReference type="GO" id="GO:0052621">
    <property type="term" value="F:diguanylate cyclase activity"/>
    <property type="evidence" value="ECO:0007669"/>
    <property type="project" value="UniProtKB-EC"/>
</dbReference>
<feature type="domain" description="Response regulatory" evidence="7">
    <location>
        <begin position="261"/>
        <end position="377"/>
    </location>
</feature>
<proteinExistence type="predicted"/>
<dbReference type="SMART" id="SM00448">
    <property type="entry name" value="REC"/>
    <property type="match status" value="2"/>
</dbReference>
<evidence type="ECO:0000256" key="1">
    <source>
        <dbReference type="ARBA" id="ARBA00001946"/>
    </source>
</evidence>
<dbReference type="SUPFAM" id="SSF55073">
    <property type="entry name" value="Nucleotide cyclase"/>
    <property type="match status" value="1"/>
</dbReference>
<sequence>MTDSSSDSQVNSKLNKLRSAYRSRLNEELERISEQAQEAHTHDDRGEALAKLRHRLHKLAGSAGTFGFHQLGNHARYLEQQVQRWINQSEPVKPQELEQLNKELSDLARHLGSDEAMSSAVGVESTEQSADSNSPAIALIERDSILADYIAHQLESFGFRVQSYQDPHELLNNDQGGMDLLLLDHRAGASEVAATPTDHWKALLREVACPVIFMGGHEDFQVRLEAVRAGAEGYFVKPLNIPNVAAKITRSIRKRRQGEERVLIIDDDVDLLAYLDTVLTHAGMTVETLQDPSHLLDRTSSFQPELVLLDLHMPEVSGDELAAMLRQFEKWNNLPILYLTQEQDQQERAHALMRGGDDFINKPVGEEFLIKTCRNRVRRLRDMQQAIALDGLTGLLRHANIKDALETELQGAARSGNPLSVVMLDIDHFKHVNDTYGHALGDVVISTVGTLLTQHFRRSDRLGRYGGEEFVAVLPNCDANAAERLVNRLREAFAEIKFVDRETSFSCSLSAGIADTRNFPGLMGEQLLELADAALYTSKQNGRNCVSVAPAQ</sequence>
<dbReference type="GO" id="GO:0043709">
    <property type="term" value="P:cell adhesion involved in single-species biofilm formation"/>
    <property type="evidence" value="ECO:0007669"/>
    <property type="project" value="TreeGrafter"/>
</dbReference>
<dbReference type="InterPro" id="IPR000160">
    <property type="entry name" value="GGDEF_dom"/>
</dbReference>
<evidence type="ECO:0000313" key="10">
    <source>
        <dbReference type="EMBL" id="PAU80555.1"/>
    </source>
</evidence>
<dbReference type="GO" id="GO:0005886">
    <property type="term" value="C:plasma membrane"/>
    <property type="evidence" value="ECO:0007669"/>
    <property type="project" value="TreeGrafter"/>
</dbReference>
<dbReference type="Gene3D" id="3.30.70.270">
    <property type="match status" value="1"/>
</dbReference>
<reference evidence="10 11" key="1">
    <citation type="submission" date="2017-08" db="EMBL/GenBank/DDBJ databases">
        <title>Halovibrio sewagensis sp. nov., isolated from wastewater of high salinity.</title>
        <authorList>
            <person name="Dong X."/>
            <person name="Zhang G."/>
        </authorList>
    </citation>
    <scope>NUCLEOTIDE SEQUENCE [LARGE SCALE GENOMIC DNA]</scope>
    <source>
        <strain evidence="10 11">YL5-2</strain>
    </source>
</reference>
<evidence type="ECO:0000259" key="8">
    <source>
        <dbReference type="PROSITE" id="PS50887"/>
    </source>
</evidence>
<evidence type="ECO:0000256" key="6">
    <source>
        <dbReference type="PROSITE-ProRule" id="PRU00169"/>
    </source>
</evidence>
<comment type="caution">
    <text evidence="10">The sequence shown here is derived from an EMBL/GenBank/DDBJ whole genome shotgun (WGS) entry which is preliminary data.</text>
</comment>
<dbReference type="InterPro" id="IPR011006">
    <property type="entry name" value="CheY-like_superfamily"/>
</dbReference>
<dbReference type="PANTHER" id="PTHR45138">
    <property type="entry name" value="REGULATORY COMPONENTS OF SENSORY TRANSDUCTION SYSTEM"/>
    <property type="match status" value="1"/>
</dbReference>
<keyword evidence="11" id="KW-1185">Reference proteome</keyword>
<dbReference type="RefSeq" id="WP_095617391.1">
    <property type="nucleotide sequence ID" value="NZ_NSKD01000003.1"/>
</dbReference>
<dbReference type="CDD" id="cd00088">
    <property type="entry name" value="HPT"/>
    <property type="match status" value="1"/>
</dbReference>
<dbReference type="InterPro" id="IPR036641">
    <property type="entry name" value="HPT_dom_sf"/>
</dbReference>
<keyword evidence="6" id="KW-0597">Phosphoprotein</keyword>
<comment type="catalytic activity">
    <reaction evidence="4">
        <text>2 GTP = 3',3'-c-di-GMP + 2 diphosphate</text>
        <dbReference type="Rhea" id="RHEA:24898"/>
        <dbReference type="ChEBI" id="CHEBI:33019"/>
        <dbReference type="ChEBI" id="CHEBI:37565"/>
        <dbReference type="ChEBI" id="CHEBI:58805"/>
        <dbReference type="EC" id="2.7.7.65"/>
    </reaction>
</comment>
<dbReference type="OrthoDB" id="9812260at2"/>
<feature type="modified residue" description="4-aspartylphosphate" evidence="6">
    <location>
        <position position="310"/>
    </location>
</feature>
<feature type="modified residue" description="Phosphohistidine" evidence="5">
    <location>
        <position position="57"/>
    </location>
</feature>
<dbReference type="GO" id="GO:0004672">
    <property type="term" value="F:protein kinase activity"/>
    <property type="evidence" value="ECO:0007669"/>
    <property type="project" value="UniProtKB-ARBA"/>
</dbReference>
<dbReference type="NCBIfam" id="TIGR00254">
    <property type="entry name" value="GGDEF"/>
    <property type="match status" value="1"/>
</dbReference>
<dbReference type="InterPro" id="IPR029787">
    <property type="entry name" value="Nucleotide_cyclase"/>
</dbReference>
<evidence type="ECO:0000256" key="3">
    <source>
        <dbReference type="ARBA" id="ARBA00023012"/>
    </source>
</evidence>
<comment type="cofactor">
    <cofactor evidence="1">
        <name>Mg(2+)</name>
        <dbReference type="ChEBI" id="CHEBI:18420"/>
    </cofactor>
</comment>
<evidence type="ECO:0000256" key="2">
    <source>
        <dbReference type="ARBA" id="ARBA00012528"/>
    </source>
</evidence>
<dbReference type="EC" id="2.7.7.65" evidence="2"/>
<accession>A0A2A2F7I5</accession>
<dbReference type="PROSITE" id="PS50110">
    <property type="entry name" value="RESPONSE_REGULATORY"/>
    <property type="match status" value="2"/>
</dbReference>
<feature type="modified residue" description="4-aspartylphosphate" evidence="6">
    <location>
        <position position="184"/>
    </location>
</feature>
<dbReference type="CDD" id="cd00156">
    <property type="entry name" value="REC"/>
    <property type="match status" value="1"/>
</dbReference>
<dbReference type="PANTHER" id="PTHR45138:SF9">
    <property type="entry name" value="DIGUANYLATE CYCLASE DGCM-RELATED"/>
    <property type="match status" value="1"/>
</dbReference>
<dbReference type="SMART" id="SM00267">
    <property type="entry name" value="GGDEF"/>
    <property type="match status" value="1"/>
</dbReference>
<dbReference type="InterPro" id="IPR008207">
    <property type="entry name" value="Sig_transdc_His_kin_Hpt_dom"/>
</dbReference>
<feature type="domain" description="Response regulatory" evidence="7">
    <location>
        <begin position="136"/>
        <end position="252"/>
    </location>
</feature>
<feature type="domain" description="GGDEF" evidence="8">
    <location>
        <begin position="417"/>
        <end position="551"/>
    </location>
</feature>
<evidence type="ECO:0000259" key="9">
    <source>
        <dbReference type="PROSITE" id="PS50894"/>
    </source>
</evidence>
<dbReference type="CDD" id="cd01949">
    <property type="entry name" value="GGDEF"/>
    <property type="match status" value="1"/>
</dbReference>
<protein>
    <recommendedName>
        <fullName evidence="2">diguanylate cyclase</fullName>
        <ecNumber evidence="2">2.7.7.65</ecNumber>
    </recommendedName>
</protein>
<dbReference type="SUPFAM" id="SSF52172">
    <property type="entry name" value="CheY-like"/>
    <property type="match status" value="2"/>
</dbReference>
<dbReference type="Proteomes" id="UP000218896">
    <property type="component" value="Unassembled WGS sequence"/>
</dbReference>
<dbReference type="Gene3D" id="1.20.120.160">
    <property type="entry name" value="HPT domain"/>
    <property type="match status" value="1"/>
</dbReference>
<name>A0A2A2F7I5_9GAMM</name>
<evidence type="ECO:0000313" key="11">
    <source>
        <dbReference type="Proteomes" id="UP000218896"/>
    </source>
</evidence>
<dbReference type="InterPro" id="IPR001789">
    <property type="entry name" value="Sig_transdc_resp-reg_receiver"/>
</dbReference>
<dbReference type="Pfam" id="PF01627">
    <property type="entry name" value="Hpt"/>
    <property type="match status" value="1"/>
</dbReference>
<evidence type="ECO:0000256" key="4">
    <source>
        <dbReference type="ARBA" id="ARBA00034247"/>
    </source>
</evidence>